<evidence type="ECO:0000313" key="2">
    <source>
        <dbReference type="Proteomes" id="UP001562425"/>
    </source>
</evidence>
<dbReference type="EMBL" id="JBEHCU010010680">
    <property type="protein sequence ID" value="KAL1377868.1"/>
    <property type="molecule type" value="Genomic_DNA"/>
</dbReference>
<reference evidence="1 2" key="1">
    <citation type="submission" date="2024-05" db="EMBL/GenBank/DDBJ databases">
        <title>Culex pipiens pipiens assembly and annotation.</title>
        <authorList>
            <person name="Alout H."/>
            <person name="Durand T."/>
        </authorList>
    </citation>
    <scope>NUCLEOTIDE SEQUENCE [LARGE SCALE GENOMIC DNA]</scope>
    <source>
        <strain evidence="1">HA-2024</strain>
        <tissue evidence="1">Whole body</tissue>
    </source>
</reference>
<name>A0ABD1CN85_CULPP</name>
<keyword evidence="2" id="KW-1185">Reference proteome</keyword>
<organism evidence="1 2">
    <name type="scientific">Culex pipiens pipiens</name>
    <name type="common">Northern house mosquito</name>
    <dbReference type="NCBI Taxonomy" id="38569"/>
    <lineage>
        <taxon>Eukaryota</taxon>
        <taxon>Metazoa</taxon>
        <taxon>Ecdysozoa</taxon>
        <taxon>Arthropoda</taxon>
        <taxon>Hexapoda</taxon>
        <taxon>Insecta</taxon>
        <taxon>Pterygota</taxon>
        <taxon>Neoptera</taxon>
        <taxon>Endopterygota</taxon>
        <taxon>Diptera</taxon>
        <taxon>Nematocera</taxon>
        <taxon>Culicoidea</taxon>
        <taxon>Culicidae</taxon>
        <taxon>Culicinae</taxon>
        <taxon>Culicini</taxon>
        <taxon>Culex</taxon>
        <taxon>Culex</taxon>
    </lineage>
</organism>
<dbReference type="Proteomes" id="UP001562425">
    <property type="component" value="Unassembled WGS sequence"/>
</dbReference>
<comment type="caution">
    <text evidence="1">The sequence shown here is derived from an EMBL/GenBank/DDBJ whole genome shotgun (WGS) entry which is preliminary data.</text>
</comment>
<sequence>MPPGSLCCQSTQPERAAFLHKRSAESSLQQAAVRKVARCLVSQVNLRSINERVWQKRVQRKVEEKGSDKLFNLAGFALCAK</sequence>
<evidence type="ECO:0000313" key="1">
    <source>
        <dbReference type="EMBL" id="KAL1377868.1"/>
    </source>
</evidence>
<accession>A0ABD1CN85</accession>
<dbReference type="AlphaFoldDB" id="A0ABD1CN85"/>
<gene>
    <name evidence="1" type="ORF">pipiens_015966</name>
</gene>
<protein>
    <submittedName>
        <fullName evidence="1">Uncharacterized protein</fullName>
    </submittedName>
</protein>
<proteinExistence type="predicted"/>